<evidence type="ECO:0000259" key="8">
    <source>
        <dbReference type="Pfam" id="PF20684"/>
    </source>
</evidence>
<dbReference type="InterPro" id="IPR052337">
    <property type="entry name" value="SAT4-like"/>
</dbReference>
<dbReference type="EMBL" id="ONZQ02000002">
    <property type="protein sequence ID" value="SPN99271.1"/>
    <property type="molecule type" value="Genomic_DNA"/>
</dbReference>
<dbReference type="PANTHER" id="PTHR33048:SF2">
    <property type="entry name" value="SRPK"/>
    <property type="match status" value="1"/>
</dbReference>
<feature type="compositionally biased region" description="Basic and acidic residues" evidence="6">
    <location>
        <begin position="407"/>
        <end position="416"/>
    </location>
</feature>
<evidence type="ECO:0000256" key="3">
    <source>
        <dbReference type="ARBA" id="ARBA00022989"/>
    </source>
</evidence>
<reference evidence="9" key="1">
    <citation type="submission" date="2018-03" db="EMBL/GenBank/DDBJ databases">
        <authorList>
            <person name="Guldener U."/>
        </authorList>
    </citation>
    <scope>NUCLEOTIDE SEQUENCE</scope>
</reference>
<evidence type="ECO:0000256" key="2">
    <source>
        <dbReference type="ARBA" id="ARBA00022692"/>
    </source>
</evidence>
<dbReference type="InterPro" id="IPR049326">
    <property type="entry name" value="Rhodopsin_dom_fungi"/>
</dbReference>
<keyword evidence="2 7" id="KW-0812">Transmembrane</keyword>
<name>A0AAE8SSH3_9PEZI</name>
<keyword evidence="3 7" id="KW-1133">Transmembrane helix</keyword>
<gene>
    <name evidence="9" type="ORF">DNG_02308</name>
</gene>
<evidence type="ECO:0000256" key="1">
    <source>
        <dbReference type="ARBA" id="ARBA00004141"/>
    </source>
</evidence>
<dbReference type="GO" id="GO:0016020">
    <property type="term" value="C:membrane"/>
    <property type="evidence" value="ECO:0007669"/>
    <property type="project" value="UniProtKB-SubCell"/>
</dbReference>
<feature type="transmembrane region" description="Helical" evidence="7">
    <location>
        <begin position="262"/>
        <end position="278"/>
    </location>
</feature>
<feature type="region of interest" description="Disordered" evidence="6">
    <location>
        <begin position="292"/>
        <end position="416"/>
    </location>
</feature>
<feature type="transmembrane region" description="Helical" evidence="7">
    <location>
        <begin position="138"/>
        <end position="159"/>
    </location>
</feature>
<evidence type="ECO:0000256" key="6">
    <source>
        <dbReference type="SAM" id="MobiDB-lite"/>
    </source>
</evidence>
<dbReference type="PANTHER" id="PTHR33048">
    <property type="entry name" value="PTH11-LIKE INTEGRAL MEMBRANE PROTEIN (AFU_ORTHOLOGUE AFUA_5G11245)"/>
    <property type="match status" value="1"/>
</dbReference>
<sequence>MPDSDPQAAANAFIREVWGLQGAAYVVLAMRYVAHLIFKNRFAWDDVLMLLATLVYTAESVAAYYVVAFWKGLANNGMTPEQREALDPSSLEWELRVNGSKTHVIGLLLYTTVLWLLKGCWVVYYMRLTDGVRDKQRIVFWAAIIMPATYVSCLLVAFLKCIPFDKQWQIYPEPPNSCMPAVSFIQTIYVMVMNTITDFYLMAIPLPMIYKANLPLGKNLSLLVMFSGGLLEMAFGILRAVSILTVGDSDPAQSGYWSVRESFVSFVLTNMPMVYPLFKRFIERSISAASRSENTNALSGSQGYRLGSFHRDGSHPLSKRNKNSNIDPTIETVGGPGEWGSSEECIVEDNKNKGTGPSVSGEELSLQGSDDLDRGPRRRTDIGQYGTGDGVPANVSTTIQGPGGASKGKDAPWRTRNGEIMVTTEISVGGEGGHRRAEDGHLGSR</sequence>
<feature type="transmembrane region" description="Helical" evidence="7">
    <location>
        <begin position="179"/>
        <end position="201"/>
    </location>
</feature>
<evidence type="ECO:0000256" key="4">
    <source>
        <dbReference type="ARBA" id="ARBA00023136"/>
    </source>
</evidence>
<comment type="similarity">
    <text evidence="5">Belongs to the SAT4 family.</text>
</comment>
<dbReference type="AlphaFoldDB" id="A0AAE8SSH3"/>
<protein>
    <submittedName>
        <fullName evidence="9">Related to integral membrane protein PTH11</fullName>
    </submittedName>
</protein>
<feature type="domain" description="Rhodopsin" evidence="8">
    <location>
        <begin position="30"/>
        <end position="280"/>
    </location>
</feature>
<feature type="compositionally biased region" description="Basic and acidic residues" evidence="6">
    <location>
        <begin position="432"/>
        <end position="445"/>
    </location>
</feature>
<organism evidence="9 10">
    <name type="scientific">Cephalotrichum gorgonifer</name>
    <dbReference type="NCBI Taxonomy" id="2041049"/>
    <lineage>
        <taxon>Eukaryota</taxon>
        <taxon>Fungi</taxon>
        <taxon>Dikarya</taxon>
        <taxon>Ascomycota</taxon>
        <taxon>Pezizomycotina</taxon>
        <taxon>Sordariomycetes</taxon>
        <taxon>Hypocreomycetidae</taxon>
        <taxon>Microascales</taxon>
        <taxon>Microascaceae</taxon>
        <taxon>Cephalotrichum</taxon>
    </lineage>
</organism>
<feature type="transmembrane region" description="Helical" evidence="7">
    <location>
        <begin position="222"/>
        <end position="242"/>
    </location>
</feature>
<feature type="compositionally biased region" description="Basic and acidic residues" evidence="6">
    <location>
        <begin position="371"/>
        <end position="381"/>
    </location>
</feature>
<evidence type="ECO:0000256" key="5">
    <source>
        <dbReference type="ARBA" id="ARBA00038359"/>
    </source>
</evidence>
<comment type="subcellular location">
    <subcellularLocation>
        <location evidence="1">Membrane</location>
        <topology evidence="1">Multi-pass membrane protein</topology>
    </subcellularLocation>
</comment>
<dbReference type="Pfam" id="PF20684">
    <property type="entry name" value="Fung_rhodopsin"/>
    <property type="match status" value="1"/>
</dbReference>
<keyword evidence="10" id="KW-1185">Reference proteome</keyword>
<evidence type="ECO:0000313" key="10">
    <source>
        <dbReference type="Proteomes" id="UP001187682"/>
    </source>
</evidence>
<dbReference type="Proteomes" id="UP001187682">
    <property type="component" value="Unassembled WGS sequence"/>
</dbReference>
<keyword evidence="4 7" id="KW-0472">Membrane</keyword>
<feature type="region of interest" description="Disordered" evidence="6">
    <location>
        <begin position="426"/>
        <end position="445"/>
    </location>
</feature>
<evidence type="ECO:0000256" key="7">
    <source>
        <dbReference type="SAM" id="Phobius"/>
    </source>
</evidence>
<feature type="compositionally biased region" description="Polar residues" evidence="6">
    <location>
        <begin position="292"/>
        <end position="302"/>
    </location>
</feature>
<feature type="transmembrane region" description="Helical" evidence="7">
    <location>
        <begin position="47"/>
        <end position="70"/>
    </location>
</feature>
<feature type="transmembrane region" description="Helical" evidence="7">
    <location>
        <begin position="104"/>
        <end position="126"/>
    </location>
</feature>
<accession>A0AAE8SSH3</accession>
<comment type="caution">
    <text evidence="9">The sequence shown here is derived from an EMBL/GenBank/DDBJ whole genome shotgun (WGS) entry which is preliminary data.</text>
</comment>
<proteinExistence type="inferred from homology"/>
<evidence type="ECO:0000313" key="9">
    <source>
        <dbReference type="EMBL" id="SPN99271.1"/>
    </source>
</evidence>
<feature type="transmembrane region" description="Helical" evidence="7">
    <location>
        <begin position="20"/>
        <end position="38"/>
    </location>
</feature>